<comment type="caution">
    <text evidence="2">The sequence shown here is derived from an EMBL/GenBank/DDBJ whole genome shotgun (WGS) entry which is preliminary data.</text>
</comment>
<protein>
    <submittedName>
        <fullName evidence="2">Uncharacterized protein</fullName>
    </submittedName>
</protein>
<accession>A0A445H174</accession>
<proteinExistence type="predicted"/>
<dbReference type="EMBL" id="QZWG01000014">
    <property type="protein sequence ID" value="RZB67368.1"/>
    <property type="molecule type" value="Genomic_DNA"/>
</dbReference>
<feature type="region of interest" description="Disordered" evidence="1">
    <location>
        <begin position="1"/>
        <end position="21"/>
    </location>
</feature>
<feature type="non-terminal residue" evidence="2">
    <location>
        <position position="1"/>
    </location>
</feature>
<feature type="compositionally biased region" description="Basic and acidic residues" evidence="1">
    <location>
        <begin position="7"/>
        <end position="20"/>
    </location>
</feature>
<evidence type="ECO:0000313" key="2">
    <source>
        <dbReference type="EMBL" id="RZB67368.1"/>
    </source>
</evidence>
<organism evidence="2 3">
    <name type="scientific">Glycine soja</name>
    <name type="common">Wild soybean</name>
    <dbReference type="NCBI Taxonomy" id="3848"/>
    <lineage>
        <taxon>Eukaryota</taxon>
        <taxon>Viridiplantae</taxon>
        <taxon>Streptophyta</taxon>
        <taxon>Embryophyta</taxon>
        <taxon>Tracheophyta</taxon>
        <taxon>Spermatophyta</taxon>
        <taxon>Magnoliopsida</taxon>
        <taxon>eudicotyledons</taxon>
        <taxon>Gunneridae</taxon>
        <taxon>Pentapetalae</taxon>
        <taxon>rosids</taxon>
        <taxon>fabids</taxon>
        <taxon>Fabales</taxon>
        <taxon>Fabaceae</taxon>
        <taxon>Papilionoideae</taxon>
        <taxon>50 kb inversion clade</taxon>
        <taxon>NPAAA clade</taxon>
        <taxon>indigoferoid/millettioid clade</taxon>
        <taxon>Phaseoleae</taxon>
        <taxon>Glycine</taxon>
        <taxon>Glycine subgen. Soja</taxon>
    </lineage>
</organism>
<sequence>DAPPCDSMEKTDPSLNKDEGIAQDADAPLREMEQELAFHLDPWSPTINGYLEAVVINKKRKKNEEDIVNSTKQHKKN</sequence>
<reference evidence="2 3" key="1">
    <citation type="submission" date="2018-09" db="EMBL/GenBank/DDBJ databases">
        <title>A high-quality reference genome of wild soybean provides a powerful tool to mine soybean genomes.</title>
        <authorList>
            <person name="Xie M."/>
            <person name="Chung C.Y.L."/>
            <person name="Li M.-W."/>
            <person name="Wong F.-L."/>
            <person name="Chan T.-F."/>
            <person name="Lam H.-M."/>
        </authorList>
    </citation>
    <scope>NUCLEOTIDE SEQUENCE [LARGE SCALE GENOMIC DNA]</scope>
    <source>
        <strain evidence="3">cv. W05</strain>
        <tissue evidence="2">Hypocotyl of etiolated seedlings</tissue>
    </source>
</reference>
<keyword evidence="3" id="KW-1185">Reference proteome</keyword>
<dbReference type="AlphaFoldDB" id="A0A445H174"/>
<evidence type="ECO:0000256" key="1">
    <source>
        <dbReference type="SAM" id="MobiDB-lite"/>
    </source>
</evidence>
<evidence type="ECO:0000313" key="3">
    <source>
        <dbReference type="Proteomes" id="UP000289340"/>
    </source>
</evidence>
<gene>
    <name evidence="2" type="ORF">D0Y65_037638</name>
</gene>
<name>A0A445H174_GLYSO</name>
<dbReference type="Proteomes" id="UP000289340">
    <property type="component" value="Chromosome 14"/>
</dbReference>